<comment type="caution">
    <text evidence="1">The sequence shown here is derived from an EMBL/GenBank/DDBJ whole genome shotgun (WGS) entry which is preliminary data.</text>
</comment>
<dbReference type="Pfam" id="PF24444">
    <property type="entry name" value="DUF7563"/>
    <property type="match status" value="1"/>
</dbReference>
<gene>
    <name evidence="1" type="ORF">HAPAU_33180</name>
</gene>
<reference evidence="1 2" key="1">
    <citation type="submission" date="2016-02" db="EMBL/GenBank/DDBJ databases">
        <title>Genome sequence of Halalkalicoccus paucihalophilus DSM 24557.</title>
        <authorList>
            <person name="Poehlein A."/>
            <person name="Daniel R."/>
        </authorList>
    </citation>
    <scope>NUCLEOTIDE SEQUENCE [LARGE SCALE GENOMIC DNA]</scope>
    <source>
        <strain evidence="1 2">DSM 24557</strain>
    </source>
</reference>
<organism evidence="1 2">
    <name type="scientific">Halalkalicoccus paucihalophilus</name>
    <dbReference type="NCBI Taxonomy" id="1008153"/>
    <lineage>
        <taxon>Archaea</taxon>
        <taxon>Methanobacteriati</taxon>
        <taxon>Methanobacteriota</taxon>
        <taxon>Stenosarchaea group</taxon>
        <taxon>Halobacteria</taxon>
        <taxon>Halobacteriales</taxon>
        <taxon>Halococcaceae</taxon>
        <taxon>Halalkalicoccus</taxon>
    </lineage>
</organism>
<dbReference type="AlphaFoldDB" id="A0A151A9M1"/>
<dbReference type="EMBL" id="LTAZ01000013">
    <property type="protein sequence ID" value="KYH24335.1"/>
    <property type="molecule type" value="Genomic_DNA"/>
</dbReference>
<evidence type="ECO:0000313" key="2">
    <source>
        <dbReference type="Proteomes" id="UP000075321"/>
    </source>
</evidence>
<dbReference type="Proteomes" id="UP000075321">
    <property type="component" value="Unassembled WGS sequence"/>
</dbReference>
<proteinExistence type="predicted"/>
<dbReference type="PATRIC" id="fig|1008153.3.peg.3484"/>
<sequence length="45" mass="5180">MRSLSWWDECGQHVTADFHRVFADNDETQYGCPDCLSATAIMTRN</sequence>
<keyword evidence="2" id="KW-1185">Reference proteome</keyword>
<accession>A0A151A9M1</accession>
<evidence type="ECO:0000313" key="1">
    <source>
        <dbReference type="EMBL" id="KYH24335.1"/>
    </source>
</evidence>
<name>A0A151A9M1_9EURY</name>
<protein>
    <submittedName>
        <fullName evidence="1">Uncharacterized protein</fullName>
    </submittedName>
</protein>
<dbReference type="InterPro" id="IPR055985">
    <property type="entry name" value="DUF7563"/>
</dbReference>